<reference evidence="2 3" key="1">
    <citation type="submission" date="2019-03" db="EMBL/GenBank/DDBJ databases">
        <title>Arthrobacter sp. nov., an bacterium isolated from biocrust in Mu Us Desert.</title>
        <authorList>
            <person name="Lixiong L."/>
        </authorList>
    </citation>
    <scope>NUCLEOTIDE SEQUENCE [LARGE SCALE GENOMIC DNA]</scope>
    <source>
        <strain evidence="2 3">SLN-3</strain>
    </source>
</reference>
<gene>
    <name evidence="2" type="ORF">E2F48_05780</name>
</gene>
<dbReference type="Proteomes" id="UP000295411">
    <property type="component" value="Unassembled WGS sequence"/>
</dbReference>
<organism evidence="2 3">
    <name type="scientific">Arthrobacter crusticola</name>
    <dbReference type="NCBI Taxonomy" id="2547960"/>
    <lineage>
        <taxon>Bacteria</taxon>
        <taxon>Bacillati</taxon>
        <taxon>Actinomycetota</taxon>
        <taxon>Actinomycetes</taxon>
        <taxon>Micrococcales</taxon>
        <taxon>Micrococcaceae</taxon>
        <taxon>Arthrobacter</taxon>
    </lineage>
</organism>
<comment type="caution">
    <text evidence="2">The sequence shown here is derived from an EMBL/GenBank/DDBJ whole genome shotgun (WGS) entry which is preliminary data.</text>
</comment>
<keyword evidence="3" id="KW-1185">Reference proteome</keyword>
<proteinExistence type="predicted"/>
<dbReference type="EMBL" id="SMTK01000002">
    <property type="protein sequence ID" value="TDK26691.1"/>
    <property type="molecule type" value="Genomic_DNA"/>
</dbReference>
<dbReference type="OrthoDB" id="4952326at2"/>
<feature type="region of interest" description="Disordered" evidence="1">
    <location>
        <begin position="1"/>
        <end position="20"/>
    </location>
</feature>
<accession>A0A4R5TZQ9</accession>
<name>A0A4R5TZQ9_9MICC</name>
<evidence type="ECO:0000256" key="1">
    <source>
        <dbReference type="SAM" id="MobiDB-lite"/>
    </source>
</evidence>
<evidence type="ECO:0000313" key="2">
    <source>
        <dbReference type="EMBL" id="TDK26691.1"/>
    </source>
</evidence>
<sequence length="63" mass="6524">MTGPARGTQEEKMSAVCPSCGSSLQELPESQWPASGPVPEGAIAVYQCEGNHRVIVADPAVQA</sequence>
<dbReference type="AlphaFoldDB" id="A0A4R5TZQ9"/>
<evidence type="ECO:0000313" key="3">
    <source>
        <dbReference type="Proteomes" id="UP000295411"/>
    </source>
</evidence>
<protein>
    <submittedName>
        <fullName evidence="2">Uncharacterized protein</fullName>
    </submittedName>
</protein>